<reference evidence="1" key="1">
    <citation type="journal article" date="2015" name="Nature">
        <title>Complex archaea that bridge the gap between prokaryotes and eukaryotes.</title>
        <authorList>
            <person name="Spang A."/>
            <person name="Saw J.H."/>
            <person name="Jorgensen S.L."/>
            <person name="Zaremba-Niedzwiedzka K."/>
            <person name="Martijn J."/>
            <person name="Lind A.E."/>
            <person name="van Eijk R."/>
            <person name="Schleper C."/>
            <person name="Guy L."/>
            <person name="Ettema T.J."/>
        </authorList>
    </citation>
    <scope>NUCLEOTIDE SEQUENCE</scope>
</reference>
<dbReference type="EMBL" id="LAZR01015730">
    <property type="protein sequence ID" value="KKM07612.1"/>
    <property type="molecule type" value="Genomic_DNA"/>
</dbReference>
<dbReference type="InterPro" id="IPR029044">
    <property type="entry name" value="Nucleotide-diphossugar_trans"/>
</dbReference>
<organism evidence="1">
    <name type="scientific">marine sediment metagenome</name>
    <dbReference type="NCBI Taxonomy" id="412755"/>
    <lineage>
        <taxon>unclassified sequences</taxon>
        <taxon>metagenomes</taxon>
        <taxon>ecological metagenomes</taxon>
    </lineage>
</organism>
<proteinExistence type="predicted"/>
<dbReference type="AlphaFoldDB" id="A0A0F9HWW3"/>
<evidence type="ECO:0000313" key="1">
    <source>
        <dbReference type="EMBL" id="KKM07612.1"/>
    </source>
</evidence>
<gene>
    <name evidence="1" type="ORF">LCGC14_1732130</name>
</gene>
<name>A0A0F9HWW3_9ZZZZ</name>
<dbReference type="SUPFAM" id="SSF53448">
    <property type="entry name" value="Nucleotide-diphospho-sugar transferases"/>
    <property type="match status" value="1"/>
</dbReference>
<sequence>MKGKVNIVCVYWIGNFRGRDFVSYDVWRLYYSVLKHADRPFDFYVLTNDMEANVPGTKIELLHGNDWPGWWAKMELYRPDLPAGRTLYMDLDSHVIYSLQPIFDFEGDLVLFDSQDTSRYQAATILFNATEFTWLYDKFKED</sequence>
<comment type="caution">
    <text evidence="1">The sequence shown here is derived from an EMBL/GenBank/DDBJ whole genome shotgun (WGS) entry which is preliminary data.</text>
</comment>
<protein>
    <recommendedName>
        <fullName evidence="2">Glycosyltransferase</fullName>
    </recommendedName>
</protein>
<feature type="non-terminal residue" evidence="1">
    <location>
        <position position="142"/>
    </location>
</feature>
<accession>A0A0F9HWW3</accession>
<evidence type="ECO:0008006" key="2">
    <source>
        <dbReference type="Google" id="ProtNLM"/>
    </source>
</evidence>